<evidence type="ECO:0000313" key="2">
    <source>
        <dbReference type="Proteomes" id="UP000199103"/>
    </source>
</evidence>
<reference evidence="1 2" key="1">
    <citation type="submission" date="2016-10" db="EMBL/GenBank/DDBJ databases">
        <authorList>
            <person name="de Groot N.N."/>
        </authorList>
    </citation>
    <scope>NUCLEOTIDE SEQUENCE [LARGE SCALE GENOMIC DNA]</scope>
    <source>
        <strain evidence="1 2">DSM 21800</strain>
    </source>
</reference>
<dbReference type="EMBL" id="LT629772">
    <property type="protein sequence ID" value="SDR98286.1"/>
    <property type="molecule type" value="Genomic_DNA"/>
</dbReference>
<gene>
    <name evidence="1" type="ORF">SAMN04489812_0514</name>
</gene>
<organism evidence="1 2">
    <name type="scientific">Microlunatus soli</name>
    <dbReference type="NCBI Taxonomy" id="630515"/>
    <lineage>
        <taxon>Bacteria</taxon>
        <taxon>Bacillati</taxon>
        <taxon>Actinomycetota</taxon>
        <taxon>Actinomycetes</taxon>
        <taxon>Propionibacteriales</taxon>
        <taxon>Propionibacteriaceae</taxon>
        <taxon>Microlunatus</taxon>
    </lineage>
</organism>
<protein>
    <submittedName>
        <fullName evidence="1">Uncharacterized protein</fullName>
    </submittedName>
</protein>
<dbReference type="Proteomes" id="UP000199103">
    <property type="component" value="Chromosome I"/>
</dbReference>
<accession>A0A1H1NH15</accession>
<dbReference type="AlphaFoldDB" id="A0A1H1NH15"/>
<name>A0A1H1NH15_9ACTN</name>
<proteinExistence type="predicted"/>
<sequence>MSTRAVGEQAGRNVHNGPVSAYTLCEGLLDTVITPMRAVEVKTQDGRRIGHVVRGDVADCERTGTFRFEPTSGPSTSMGIVGATARTILHRLLRPSYILLHERQRWTLHDLPGENLLYFAVAGTVQARRLVARLDWDDSVQITADGAEVGRVDPGDLLLDTRLRADDDLDPPLFGLIMLIPFIYRVYEQEAELIESLLD</sequence>
<keyword evidence="2" id="KW-1185">Reference proteome</keyword>
<evidence type="ECO:0000313" key="1">
    <source>
        <dbReference type="EMBL" id="SDR98286.1"/>
    </source>
</evidence>